<evidence type="ECO:0000313" key="2">
    <source>
        <dbReference type="Proteomes" id="UP000824072"/>
    </source>
</evidence>
<dbReference type="InterPro" id="IPR038369">
    <property type="entry name" value="SpoVAD_sf"/>
</dbReference>
<dbReference type="EMBL" id="DVMU01000134">
    <property type="protein sequence ID" value="HIU34104.1"/>
    <property type="molecule type" value="Genomic_DNA"/>
</dbReference>
<proteinExistence type="predicted"/>
<dbReference type="PIRSF" id="PIRSF011570">
    <property type="entry name" value="SpoVAD"/>
    <property type="match status" value="1"/>
</dbReference>
<dbReference type="Gene3D" id="3.40.47.40">
    <property type="entry name" value="Stage V sporulation protein AD"/>
    <property type="match status" value="1"/>
</dbReference>
<organism evidence="1 2">
    <name type="scientific">Candidatus Pullichristensenella excrementigallinarum</name>
    <dbReference type="NCBI Taxonomy" id="2840907"/>
    <lineage>
        <taxon>Bacteria</taxon>
        <taxon>Bacillati</taxon>
        <taxon>Bacillota</taxon>
        <taxon>Clostridia</taxon>
        <taxon>Candidatus Pullichristensenella</taxon>
    </lineage>
</organism>
<dbReference type="Proteomes" id="UP000824072">
    <property type="component" value="Unassembled WGS sequence"/>
</dbReference>
<evidence type="ECO:0000313" key="1">
    <source>
        <dbReference type="EMBL" id="HIU34104.1"/>
    </source>
</evidence>
<dbReference type="AlphaFoldDB" id="A0A9D1LBY6"/>
<dbReference type="Pfam" id="PF07451">
    <property type="entry name" value="SpoVAD"/>
    <property type="match status" value="1"/>
</dbReference>
<dbReference type="InterPro" id="IPR016039">
    <property type="entry name" value="Thiolase-like"/>
</dbReference>
<protein>
    <submittedName>
        <fullName evidence="1">Stage V sporulation protein AD</fullName>
    </submittedName>
</protein>
<dbReference type="GO" id="GO:0016746">
    <property type="term" value="F:acyltransferase activity"/>
    <property type="evidence" value="ECO:0007669"/>
    <property type="project" value="InterPro"/>
</dbReference>
<reference evidence="1" key="1">
    <citation type="submission" date="2020-10" db="EMBL/GenBank/DDBJ databases">
        <authorList>
            <person name="Gilroy R."/>
        </authorList>
    </citation>
    <scope>NUCLEOTIDE SEQUENCE</scope>
    <source>
        <strain evidence="1">ChiHcec3-11533</strain>
    </source>
</reference>
<dbReference type="SUPFAM" id="SSF53901">
    <property type="entry name" value="Thiolase-like"/>
    <property type="match status" value="1"/>
</dbReference>
<gene>
    <name evidence="1" type="ORF">IAB02_06025</name>
</gene>
<name>A0A9D1LBY6_9FIRM</name>
<comment type="caution">
    <text evidence="1">The sequence shown here is derived from an EMBL/GenBank/DDBJ whole genome shotgun (WGS) entry which is preliminary data.</text>
</comment>
<reference evidence="1" key="2">
    <citation type="journal article" date="2021" name="PeerJ">
        <title>Extensive microbial diversity within the chicken gut microbiome revealed by metagenomics and culture.</title>
        <authorList>
            <person name="Gilroy R."/>
            <person name="Ravi A."/>
            <person name="Getino M."/>
            <person name="Pursley I."/>
            <person name="Horton D.L."/>
            <person name="Alikhan N.F."/>
            <person name="Baker D."/>
            <person name="Gharbi K."/>
            <person name="Hall N."/>
            <person name="Watson M."/>
            <person name="Adriaenssens E.M."/>
            <person name="Foster-Nyarko E."/>
            <person name="Jarju S."/>
            <person name="Secka A."/>
            <person name="Antonio M."/>
            <person name="Oren A."/>
            <person name="Chaudhuri R.R."/>
            <person name="La Ragione R."/>
            <person name="Hildebrand F."/>
            <person name="Pallen M.J."/>
        </authorList>
    </citation>
    <scope>NUCLEOTIDE SEQUENCE</scope>
    <source>
        <strain evidence="1">ChiHcec3-11533</strain>
    </source>
</reference>
<accession>A0A9D1LBY6</accession>
<sequence length="341" mass="36292">MAAMRQGKQTFVYQHAPVVASHASIVGPKEGEGPLASEFDEILPDDLLGQKSWELAESEMLRRCILRAAEDGGITLEQAQALFSGDLNNQIIATGFAARALGIPFFGLYGACSTFVEALVLGSALISGGFLENALCSASSHFCTAERQFRLPLEMGTQRPPSAHWTATAAGCALLKSCGDSSEKLLRVTAGTFGKIEDYQIKDANHMGAAMAPAVCSTICAHFEDMRIDPDHYDLVATGDLGWIGREILLELLRQNGHPIPPEKLVDCGASLYYQEQDTHAGGSGCGCVASVGCSWIMKRLERGEIHRALLVGSGAMLSPTSTLQAQSIPGIAYAAALEVF</sequence>
<dbReference type="NCBIfam" id="NF006160">
    <property type="entry name" value="PRK08304.1"/>
    <property type="match status" value="1"/>
</dbReference>
<dbReference type="InterPro" id="IPR010894">
    <property type="entry name" value="SpoVAD"/>
</dbReference>